<sequence length="970" mass="108118">MDALMTYAKSGRLPPLHAASMRKVRWHDVGRMDMTPEAIMKLGQTLLRIVRNPGDDAVDVVWVWACTLVAKSFLCAKTSTFSGWYCTFLQTAAALELPRTLVDFIDTGEMMRNVVVTLANFCSVTMKTKDAYSALCAKYDVNLDVLLASLELQPATERKMELCSIALEKDAITTQIGFFLKLVQRVKADPQWAPSLLKLLESRPAHCFILLGDISTALLAGKPVKVLRKLVLDCLAIVAGVYYRKELICQAMTMLLQDPDATLRLAALKVTMRLLRHRRDEIEFDLVRALVVVIVSDNAKSVVQVAMHELLTLIREMPAGADVHLPVEFFGHLIAKFILVKADVASCAWLDTLLNLLYDPRIPLNLNTLLTAFADADDHQQQQLVEQSIDGIVRSVAPFATSLDSARHLQQFLSHIEPPKDTLTLWTHELLRRYEAAISHYFEPSALPVLLLTVAWIHFIPANDVDKCAQSAVQVLHQLFGGDPPQSPHEKYVGGYALCLLRLANQKEAHLPVLEAMLSKIIFCGPCQRYLLQLWYSLPRAQERVYYVLAHAQDLAFESHRFSDLQAFVQLLGIVAGENAEYIARQFPSRPEPESRLDEDEHYMDAFELEMEQKRAIQSVLIERDKTLNEGLLSAFLPLLEYLLSNGHVASFSPPSALILSALISLGEFMKVSHPIAQSLFLCLKRASRLSTGLEYTPWLVDIIRDDSQPTSVRSACLDIWASILPFLHPSQVKTSSIHALHKHLEALDSVARKLLVTICRLVLKGQLRSDELRAVCFGFVADDPTMATTATTFFRTLFRVKGKETCERIYDLFFELEDVPAREVILRKLIKVAETVPIVLDALHVSLAKECEEQGRLEGASILLSLLAPTILGLTAILDALPRWANPRRLPVLMLGRIVLLHPSEAVQMRLQQYLAAGHPLVVRDTTLRDKAKSGLALLAGPGAVPASAPSEPQLEELISQAWLGLAGA</sequence>
<dbReference type="AlphaFoldDB" id="A0A1V9YLY4"/>
<name>A0A1V9YLY4_ACHHY</name>
<gene>
    <name evidence="1" type="ORF">ACHHYP_10294</name>
</gene>
<comment type="caution">
    <text evidence="1">The sequence shown here is derived from an EMBL/GenBank/DDBJ whole genome shotgun (WGS) entry which is preliminary data.</text>
</comment>
<evidence type="ECO:0000313" key="1">
    <source>
        <dbReference type="EMBL" id="OQR86707.1"/>
    </source>
</evidence>
<protein>
    <submittedName>
        <fullName evidence="1">Uncharacterized protein</fullName>
    </submittedName>
</protein>
<dbReference type="Proteomes" id="UP000243579">
    <property type="component" value="Unassembled WGS sequence"/>
</dbReference>
<dbReference type="SUPFAM" id="SSF48371">
    <property type="entry name" value="ARM repeat"/>
    <property type="match status" value="1"/>
</dbReference>
<organism evidence="1 2">
    <name type="scientific">Achlya hypogyna</name>
    <name type="common">Oomycete</name>
    <name type="synonym">Protoachlya hypogyna</name>
    <dbReference type="NCBI Taxonomy" id="1202772"/>
    <lineage>
        <taxon>Eukaryota</taxon>
        <taxon>Sar</taxon>
        <taxon>Stramenopiles</taxon>
        <taxon>Oomycota</taxon>
        <taxon>Saprolegniomycetes</taxon>
        <taxon>Saprolegniales</taxon>
        <taxon>Achlyaceae</taxon>
        <taxon>Achlya</taxon>
    </lineage>
</organism>
<evidence type="ECO:0000313" key="2">
    <source>
        <dbReference type="Proteomes" id="UP000243579"/>
    </source>
</evidence>
<dbReference type="InterPro" id="IPR016024">
    <property type="entry name" value="ARM-type_fold"/>
</dbReference>
<dbReference type="OrthoDB" id="10374892at2759"/>
<reference evidence="1 2" key="1">
    <citation type="journal article" date="2014" name="Genome Biol. Evol.">
        <title>The secreted proteins of Achlya hypogyna and Thraustotheca clavata identify the ancestral oomycete secretome and reveal gene acquisitions by horizontal gene transfer.</title>
        <authorList>
            <person name="Misner I."/>
            <person name="Blouin N."/>
            <person name="Leonard G."/>
            <person name="Richards T.A."/>
            <person name="Lane C.E."/>
        </authorList>
    </citation>
    <scope>NUCLEOTIDE SEQUENCE [LARGE SCALE GENOMIC DNA]</scope>
    <source>
        <strain evidence="1 2">ATCC 48635</strain>
    </source>
</reference>
<dbReference type="EMBL" id="JNBR01001490">
    <property type="protein sequence ID" value="OQR86707.1"/>
    <property type="molecule type" value="Genomic_DNA"/>
</dbReference>
<accession>A0A1V9YLY4</accession>
<keyword evidence="2" id="KW-1185">Reference proteome</keyword>
<proteinExistence type="predicted"/>